<evidence type="ECO:0000256" key="4">
    <source>
        <dbReference type="ARBA" id="ARBA00023125"/>
    </source>
</evidence>
<feature type="modified residue" description="4-aspartylphosphate" evidence="6">
    <location>
        <position position="54"/>
    </location>
</feature>
<dbReference type="RefSeq" id="WP_269885294.1">
    <property type="nucleotide sequence ID" value="NZ_JAQAGZ010000026.1"/>
</dbReference>
<evidence type="ECO:0000256" key="6">
    <source>
        <dbReference type="PROSITE-ProRule" id="PRU00169"/>
    </source>
</evidence>
<keyword evidence="2" id="KW-0902">Two-component regulatory system</keyword>
<dbReference type="InterPro" id="IPR011006">
    <property type="entry name" value="CheY-like_superfamily"/>
</dbReference>
<evidence type="ECO:0000256" key="2">
    <source>
        <dbReference type="ARBA" id="ARBA00023012"/>
    </source>
</evidence>
<dbReference type="InterPro" id="IPR039420">
    <property type="entry name" value="WalR-like"/>
</dbReference>
<dbReference type="Proteomes" id="UP001527882">
    <property type="component" value="Unassembled WGS sequence"/>
</dbReference>
<comment type="caution">
    <text evidence="8">The sequence shown here is derived from an EMBL/GenBank/DDBJ whole genome shotgun (WGS) entry which is preliminary data.</text>
</comment>
<dbReference type="SMART" id="SM00448">
    <property type="entry name" value="REC"/>
    <property type="match status" value="1"/>
</dbReference>
<dbReference type="InterPro" id="IPR001789">
    <property type="entry name" value="Sig_transdc_resp-reg_receiver"/>
</dbReference>
<feature type="domain" description="Response regulatory" evidence="7">
    <location>
        <begin position="5"/>
        <end position="118"/>
    </location>
</feature>
<proteinExistence type="predicted"/>
<evidence type="ECO:0000256" key="1">
    <source>
        <dbReference type="ARBA" id="ARBA00022553"/>
    </source>
</evidence>
<organism evidence="8 9">
    <name type="scientific">Paenibacillus gyeongsangnamensis</name>
    <dbReference type="NCBI Taxonomy" id="3388067"/>
    <lineage>
        <taxon>Bacteria</taxon>
        <taxon>Bacillati</taxon>
        <taxon>Bacillota</taxon>
        <taxon>Bacilli</taxon>
        <taxon>Bacillales</taxon>
        <taxon>Paenibacillaceae</taxon>
        <taxon>Paenibacillus</taxon>
    </lineage>
</organism>
<dbReference type="Gene3D" id="3.40.50.2300">
    <property type="match status" value="1"/>
</dbReference>
<evidence type="ECO:0000313" key="9">
    <source>
        <dbReference type="Proteomes" id="UP001527882"/>
    </source>
</evidence>
<evidence type="ECO:0000256" key="5">
    <source>
        <dbReference type="ARBA" id="ARBA00023163"/>
    </source>
</evidence>
<keyword evidence="4" id="KW-0238">DNA-binding</keyword>
<keyword evidence="5" id="KW-0804">Transcription</keyword>
<gene>
    <name evidence="8" type="ORF">O9H85_31250</name>
</gene>
<accession>A0ABT4QIT4</accession>
<evidence type="ECO:0000313" key="8">
    <source>
        <dbReference type="EMBL" id="MCZ8516763.1"/>
    </source>
</evidence>
<dbReference type="PROSITE" id="PS50110">
    <property type="entry name" value="RESPONSE_REGULATORY"/>
    <property type="match status" value="1"/>
</dbReference>
<dbReference type="PANTHER" id="PTHR48111">
    <property type="entry name" value="REGULATOR OF RPOS"/>
    <property type="match status" value="1"/>
</dbReference>
<name>A0ABT4QIT4_9BACL</name>
<keyword evidence="3" id="KW-0805">Transcription regulation</keyword>
<evidence type="ECO:0000256" key="3">
    <source>
        <dbReference type="ARBA" id="ARBA00023015"/>
    </source>
</evidence>
<keyword evidence="1 6" id="KW-0597">Phosphoprotein</keyword>
<keyword evidence="9" id="KW-1185">Reference proteome</keyword>
<dbReference type="EMBL" id="JAQAGZ010000026">
    <property type="protein sequence ID" value="MCZ8516763.1"/>
    <property type="molecule type" value="Genomic_DNA"/>
</dbReference>
<dbReference type="SUPFAM" id="SSF52172">
    <property type="entry name" value="CheY-like"/>
    <property type="match status" value="1"/>
</dbReference>
<dbReference type="PANTHER" id="PTHR48111:SF40">
    <property type="entry name" value="PHOSPHATE REGULON TRANSCRIPTIONAL REGULATORY PROTEIN PHOB"/>
    <property type="match status" value="1"/>
</dbReference>
<dbReference type="Pfam" id="PF00072">
    <property type="entry name" value="Response_reg"/>
    <property type="match status" value="1"/>
</dbReference>
<evidence type="ECO:0000259" key="7">
    <source>
        <dbReference type="PROSITE" id="PS50110"/>
    </source>
</evidence>
<sequence>MASWKILVADDDPNVREVVGLYCAKQQIQMIEAPDGEAALELIEKERPDMIILDVRMPKADGFIISRQMFRRFDIPFLFLTSNRSPCDRDMGIGLGAKDYITKPFSPRELVARIKAILSSTESGPI</sequence>
<reference evidence="8 9" key="1">
    <citation type="submission" date="2022-12" db="EMBL/GenBank/DDBJ databases">
        <title>Draft genome sequence of Paenibacillus sp. dW9.</title>
        <authorList>
            <person name="Choi E.-W."/>
            <person name="Kim D.-U."/>
        </authorList>
    </citation>
    <scope>NUCLEOTIDE SEQUENCE [LARGE SCALE GENOMIC DNA]</scope>
    <source>
        <strain evidence="9">dW9</strain>
    </source>
</reference>
<protein>
    <submittedName>
        <fullName evidence="8">Response regulator</fullName>
    </submittedName>
</protein>